<evidence type="ECO:0000313" key="2">
    <source>
        <dbReference type="Proteomes" id="UP001597351"/>
    </source>
</evidence>
<reference evidence="2" key="1">
    <citation type="journal article" date="2019" name="Int. J. Syst. Evol. Microbiol.">
        <title>The Global Catalogue of Microorganisms (GCM) 10K type strain sequencing project: providing services to taxonomists for standard genome sequencing and annotation.</title>
        <authorList>
            <consortium name="The Broad Institute Genomics Platform"/>
            <consortium name="The Broad Institute Genome Sequencing Center for Infectious Disease"/>
            <person name="Wu L."/>
            <person name="Ma J."/>
        </authorList>
    </citation>
    <scope>NUCLEOTIDE SEQUENCE [LARGE SCALE GENOMIC DNA]</scope>
    <source>
        <strain evidence="2">CGMCC 1.12477</strain>
    </source>
</reference>
<organism evidence="1 2">
    <name type="scientific">Nocardioides aestuarii</name>
    <dbReference type="NCBI Taxonomy" id="252231"/>
    <lineage>
        <taxon>Bacteria</taxon>
        <taxon>Bacillati</taxon>
        <taxon>Actinomycetota</taxon>
        <taxon>Actinomycetes</taxon>
        <taxon>Propionibacteriales</taxon>
        <taxon>Nocardioidaceae</taxon>
        <taxon>Nocardioides</taxon>
    </lineage>
</organism>
<accession>A0ABW4TLI1</accession>
<gene>
    <name evidence="1" type="ORF">ACFSDE_11865</name>
</gene>
<dbReference type="EMBL" id="JBHUGD010000003">
    <property type="protein sequence ID" value="MFD1947489.1"/>
    <property type="molecule type" value="Genomic_DNA"/>
</dbReference>
<protein>
    <submittedName>
        <fullName evidence="1">Uncharacterized protein</fullName>
    </submittedName>
</protein>
<dbReference type="RefSeq" id="WP_343918642.1">
    <property type="nucleotide sequence ID" value="NZ_BAAAJT010000002.1"/>
</dbReference>
<dbReference type="Proteomes" id="UP001597351">
    <property type="component" value="Unassembled WGS sequence"/>
</dbReference>
<keyword evidence="2" id="KW-1185">Reference proteome</keyword>
<evidence type="ECO:0000313" key="1">
    <source>
        <dbReference type="EMBL" id="MFD1947489.1"/>
    </source>
</evidence>
<comment type="caution">
    <text evidence="1">The sequence shown here is derived from an EMBL/GenBank/DDBJ whole genome shotgun (WGS) entry which is preliminary data.</text>
</comment>
<name>A0ABW4TLI1_9ACTN</name>
<proteinExistence type="predicted"/>
<sequence length="269" mass="28010">MTTARVVLSLAEVVLAARLAGDLPLPFARPAPGAGRLAARLAGTRPHRAEEVLDAELARVEDAGPDGAAATLVRRGLLDGDGVDARLATALRLLALAPVAAVLDVVVSADRGDRPLRAWWAVGEGRLSGLVLRGATTLEVVSAPVEAWVAELARLVPVGSGDPPSGAVTVTSEALLGAISAHRRGRPDLVATLAPGEADLLHALAGRCRGRLRLLVLRRHAAPPPAVTVWVLLDDGWRSLRPLRGARVEVAHRRPPELGLASYASVRAA</sequence>